<protein>
    <recommendedName>
        <fullName evidence="1">tRNA uridine(34) hydroxylase</fullName>
        <ecNumber evidence="1">1.14.-.-</ecNumber>
    </recommendedName>
    <alternativeName>
        <fullName evidence="1">tRNA hydroxylation protein O</fullName>
    </alternativeName>
</protein>
<evidence type="ECO:0000256" key="1">
    <source>
        <dbReference type="HAMAP-Rule" id="MF_00469"/>
    </source>
</evidence>
<dbReference type="GO" id="GO:0006400">
    <property type="term" value="P:tRNA modification"/>
    <property type="evidence" value="ECO:0007669"/>
    <property type="project" value="UniProtKB-UniRule"/>
</dbReference>
<reference evidence="2 3" key="1">
    <citation type="submission" date="2015-11" db="EMBL/GenBank/DDBJ databases">
        <title>Genomic analysis of 38 Legionella species identifies large and diverse effector repertoires.</title>
        <authorList>
            <person name="Burstein D."/>
            <person name="Amaro F."/>
            <person name="Zusman T."/>
            <person name="Lifshitz Z."/>
            <person name="Cohen O."/>
            <person name="Gilbert J.A."/>
            <person name="Pupko T."/>
            <person name="Shuman H.A."/>
            <person name="Segal G."/>
        </authorList>
    </citation>
    <scope>NUCLEOTIDE SEQUENCE [LARGE SCALE GENOMIC DNA]</scope>
    <source>
        <strain evidence="2 3">ATCC 49504</strain>
    </source>
</reference>
<comment type="catalytic activity">
    <reaction evidence="1">
        <text>uridine(34) in tRNA + AH2 + O2 = 5-hydroxyuridine(34) in tRNA + A + H2O</text>
        <dbReference type="Rhea" id="RHEA:64224"/>
        <dbReference type="Rhea" id="RHEA-COMP:11727"/>
        <dbReference type="Rhea" id="RHEA-COMP:13381"/>
        <dbReference type="ChEBI" id="CHEBI:13193"/>
        <dbReference type="ChEBI" id="CHEBI:15377"/>
        <dbReference type="ChEBI" id="CHEBI:15379"/>
        <dbReference type="ChEBI" id="CHEBI:17499"/>
        <dbReference type="ChEBI" id="CHEBI:65315"/>
        <dbReference type="ChEBI" id="CHEBI:136877"/>
    </reaction>
</comment>
<dbReference type="CDD" id="cd01518">
    <property type="entry name" value="RHOD_YceA"/>
    <property type="match status" value="1"/>
</dbReference>
<dbReference type="InterPro" id="IPR001763">
    <property type="entry name" value="Rhodanese-like_dom"/>
</dbReference>
<dbReference type="Gene3D" id="3.40.250.10">
    <property type="entry name" value="Rhodanese-like domain"/>
    <property type="match status" value="1"/>
</dbReference>
<accession>A0A0W0TP90</accession>
<dbReference type="InterPro" id="IPR040503">
    <property type="entry name" value="TRHO_N"/>
</dbReference>
<comment type="function">
    <text evidence="1">Catalyzes oxygen-dependent 5-hydroxyuridine (ho5U) modification at position 34 in tRNAs.</text>
</comment>
<dbReference type="Pfam" id="PF00581">
    <property type="entry name" value="Rhodanese"/>
    <property type="match status" value="1"/>
</dbReference>
<dbReference type="PANTHER" id="PTHR43268:SF3">
    <property type="entry name" value="RHODANESE-LIKE DOMAIN-CONTAINING PROTEIN 7-RELATED"/>
    <property type="match status" value="1"/>
</dbReference>
<dbReference type="HAMAP" id="MF_00469">
    <property type="entry name" value="TrhO"/>
    <property type="match status" value="1"/>
</dbReference>
<sequence>MKAFVIETFYKFTPFDNLDAMKVTLLDIMQAHNIRGTIILALEGINGTVCGSAEGMDVLMRHLRALPGLSNLLTKTSYDDENPFAKAKVKLRREIVTMGVPGVDPARETGVHVSPAEWNALISDPSVVVIDTRNDYEVMLGTFKGAVNPHTENFRDFPAYVDEHLMAHRDKKVAMFCTGGVRCEKSTALLMQRGFKEVYQLDGGILNYIAATDAKDSLWEGTCFVFDERVALKEDLNPLERGTIDTEWKNTHRAKNAAMSAE</sequence>
<name>A0A0W0TP90_9GAMM</name>
<dbReference type="PROSITE" id="PS50206">
    <property type="entry name" value="RHODANESE_3"/>
    <property type="match status" value="1"/>
</dbReference>
<dbReference type="Proteomes" id="UP000054785">
    <property type="component" value="Unassembled WGS sequence"/>
</dbReference>
<dbReference type="Pfam" id="PF17773">
    <property type="entry name" value="UPF0176_N"/>
    <property type="match status" value="1"/>
</dbReference>
<dbReference type="STRING" id="45065.Lgee_2027"/>
<keyword evidence="2" id="KW-0808">Transferase</keyword>
<dbReference type="NCBIfam" id="NF001136">
    <property type="entry name" value="PRK00142.1-4"/>
    <property type="match status" value="1"/>
</dbReference>
<dbReference type="OrthoDB" id="9778326at2"/>
<dbReference type="GO" id="GO:0016740">
    <property type="term" value="F:transferase activity"/>
    <property type="evidence" value="ECO:0007669"/>
    <property type="project" value="UniProtKB-KW"/>
</dbReference>
<evidence type="ECO:0000313" key="3">
    <source>
        <dbReference type="Proteomes" id="UP000054785"/>
    </source>
</evidence>
<dbReference type="GO" id="GO:0016705">
    <property type="term" value="F:oxidoreductase activity, acting on paired donors, with incorporation or reduction of molecular oxygen"/>
    <property type="evidence" value="ECO:0007669"/>
    <property type="project" value="UniProtKB-UniRule"/>
</dbReference>
<dbReference type="Gene3D" id="3.30.70.100">
    <property type="match status" value="1"/>
</dbReference>
<keyword evidence="3" id="KW-1185">Reference proteome</keyword>
<dbReference type="EMBL" id="LNYC01000072">
    <property type="protein sequence ID" value="KTC97366.1"/>
    <property type="molecule type" value="Genomic_DNA"/>
</dbReference>
<evidence type="ECO:0000313" key="2">
    <source>
        <dbReference type="EMBL" id="KTC97366.1"/>
    </source>
</evidence>
<dbReference type="PATRIC" id="fig|45065.4.peg.2201"/>
<gene>
    <name evidence="1" type="primary">trhO</name>
    <name evidence="2" type="ORF">Lgee_2027</name>
</gene>
<proteinExistence type="inferred from homology"/>
<dbReference type="SUPFAM" id="SSF52821">
    <property type="entry name" value="Rhodanese/Cell cycle control phosphatase"/>
    <property type="match status" value="1"/>
</dbReference>
<dbReference type="InterPro" id="IPR020936">
    <property type="entry name" value="TrhO"/>
</dbReference>
<dbReference type="EC" id="1.14.-.-" evidence="1"/>
<comment type="caution">
    <text evidence="2">The sequence shown here is derived from an EMBL/GenBank/DDBJ whole genome shotgun (WGS) entry which is preliminary data.</text>
</comment>
<dbReference type="PANTHER" id="PTHR43268">
    <property type="entry name" value="THIOSULFATE SULFURTRANSFERASE/RHODANESE-LIKE DOMAIN-CONTAINING PROTEIN 2"/>
    <property type="match status" value="1"/>
</dbReference>
<dbReference type="RefSeq" id="WP_051550790.1">
    <property type="nucleotide sequence ID" value="NZ_CAAAHN010000002.1"/>
</dbReference>
<keyword evidence="1" id="KW-0819">tRNA processing</keyword>
<organism evidence="2 3">
    <name type="scientific">Legionella geestiana</name>
    <dbReference type="NCBI Taxonomy" id="45065"/>
    <lineage>
        <taxon>Bacteria</taxon>
        <taxon>Pseudomonadati</taxon>
        <taxon>Pseudomonadota</taxon>
        <taxon>Gammaproteobacteria</taxon>
        <taxon>Legionellales</taxon>
        <taxon>Legionellaceae</taxon>
        <taxon>Legionella</taxon>
    </lineage>
</organism>
<dbReference type="InterPro" id="IPR036873">
    <property type="entry name" value="Rhodanese-like_dom_sf"/>
</dbReference>
<dbReference type="SMART" id="SM00450">
    <property type="entry name" value="RHOD"/>
    <property type="match status" value="1"/>
</dbReference>
<dbReference type="AlphaFoldDB" id="A0A0W0TP90"/>
<comment type="similarity">
    <text evidence="1">Belongs to the TrhO family.</text>
</comment>
<keyword evidence="1" id="KW-0560">Oxidoreductase</keyword>